<accession>A0A1G1Y8V0</accession>
<feature type="transmembrane region" description="Helical" evidence="1">
    <location>
        <begin position="219"/>
        <end position="238"/>
    </location>
</feature>
<feature type="transmembrane region" description="Helical" evidence="1">
    <location>
        <begin position="175"/>
        <end position="193"/>
    </location>
</feature>
<organism evidence="3 4">
    <name type="scientific">Candidatus Buchananbacteria bacterium RIFCSPHIGHO2_01_FULL_47_11b</name>
    <dbReference type="NCBI Taxonomy" id="1797537"/>
    <lineage>
        <taxon>Bacteria</taxon>
        <taxon>Candidatus Buchananiibacteriota</taxon>
    </lineage>
</organism>
<feature type="transmembrane region" description="Helical" evidence="1">
    <location>
        <begin position="145"/>
        <end position="163"/>
    </location>
</feature>
<feature type="transmembrane region" description="Helical" evidence="1">
    <location>
        <begin position="32"/>
        <end position="54"/>
    </location>
</feature>
<dbReference type="SUPFAM" id="SSF103481">
    <property type="entry name" value="Multidrug resistance efflux transporter EmrE"/>
    <property type="match status" value="1"/>
</dbReference>
<evidence type="ECO:0000313" key="3">
    <source>
        <dbReference type="EMBL" id="OGY48140.1"/>
    </source>
</evidence>
<dbReference type="GO" id="GO:0016020">
    <property type="term" value="C:membrane"/>
    <property type="evidence" value="ECO:0007669"/>
    <property type="project" value="InterPro"/>
</dbReference>
<dbReference type="InterPro" id="IPR037185">
    <property type="entry name" value="EmrE-like"/>
</dbReference>
<feature type="transmembrane region" description="Helical" evidence="1">
    <location>
        <begin position="6"/>
        <end position="25"/>
    </location>
</feature>
<protein>
    <recommendedName>
        <fullName evidence="2">EamA domain-containing protein</fullName>
    </recommendedName>
</protein>
<keyword evidence="1" id="KW-1133">Transmembrane helix</keyword>
<gene>
    <name evidence="3" type="ORF">A2840_02155</name>
</gene>
<feature type="transmembrane region" description="Helical" evidence="1">
    <location>
        <begin position="285"/>
        <end position="301"/>
    </location>
</feature>
<dbReference type="InterPro" id="IPR000620">
    <property type="entry name" value="EamA_dom"/>
</dbReference>
<evidence type="ECO:0000313" key="4">
    <source>
        <dbReference type="Proteomes" id="UP000178385"/>
    </source>
</evidence>
<dbReference type="Pfam" id="PF00892">
    <property type="entry name" value="EamA"/>
    <property type="match status" value="1"/>
</dbReference>
<proteinExistence type="predicted"/>
<feature type="domain" description="EamA" evidence="2">
    <location>
        <begin position="2"/>
        <end position="134"/>
    </location>
</feature>
<feature type="transmembrane region" description="Helical" evidence="1">
    <location>
        <begin position="60"/>
        <end position="79"/>
    </location>
</feature>
<keyword evidence="1" id="KW-0812">Transmembrane</keyword>
<feature type="transmembrane region" description="Helical" evidence="1">
    <location>
        <begin position="116"/>
        <end position="136"/>
    </location>
</feature>
<dbReference type="Gene3D" id="1.10.3730.20">
    <property type="match status" value="1"/>
</dbReference>
<dbReference type="Proteomes" id="UP000178385">
    <property type="component" value="Unassembled WGS sequence"/>
</dbReference>
<dbReference type="AlphaFoldDB" id="A0A1G1Y8V0"/>
<dbReference type="EMBL" id="MHIG01000003">
    <property type="protein sequence ID" value="OGY48140.1"/>
    <property type="molecule type" value="Genomic_DNA"/>
</dbReference>
<name>A0A1G1Y8V0_9BACT</name>
<keyword evidence="1" id="KW-0472">Membrane</keyword>
<feature type="transmembrane region" description="Helical" evidence="1">
    <location>
        <begin position="244"/>
        <end position="264"/>
    </location>
</feature>
<evidence type="ECO:0000259" key="2">
    <source>
        <dbReference type="Pfam" id="PF00892"/>
    </source>
</evidence>
<reference evidence="3 4" key="1">
    <citation type="journal article" date="2016" name="Nat. Commun.">
        <title>Thousands of microbial genomes shed light on interconnected biogeochemical processes in an aquifer system.</title>
        <authorList>
            <person name="Anantharaman K."/>
            <person name="Brown C.T."/>
            <person name="Hug L.A."/>
            <person name="Sharon I."/>
            <person name="Castelle C.J."/>
            <person name="Probst A.J."/>
            <person name="Thomas B.C."/>
            <person name="Singh A."/>
            <person name="Wilkins M.J."/>
            <person name="Karaoz U."/>
            <person name="Brodie E.L."/>
            <person name="Williams K.H."/>
            <person name="Hubbard S.S."/>
            <person name="Banfield J.F."/>
        </authorList>
    </citation>
    <scope>NUCLEOTIDE SEQUENCE [LARGE SCALE GENOMIC DNA]</scope>
</reference>
<comment type="caution">
    <text evidence="3">The sequence shown here is derived from an EMBL/GenBank/DDBJ whole genome shotgun (WGS) entry which is preliminary data.</text>
</comment>
<sequence length="302" mass="32444">MNWILLLVIAYFFISLTALADKFLVTSRSLPPAAYAFIISTLGLATLLLIPFGFTIPELPLLGSSLIAGVAYTAAVFFLYSALRYAEASRVFATSGAIAAVLTFIFSYLLLNERLAVVQVFGFVLLIIGGLGISLYGKGSLNRRAIGYALLTALAFGVSYTATRHAYLHLPFVSGFIWIRLFAFFAALIFIIYPKTRADITVLLRPDKSSAAGSNSKRILIGGQAASAVGFLILNYVISVTSAAVVLAAQGLQYTFLLVFTTFLSIKFPKILRETITPSALAQKIIAVLFIAAGLALVSQLT</sequence>
<feature type="transmembrane region" description="Helical" evidence="1">
    <location>
        <begin position="91"/>
        <end position="110"/>
    </location>
</feature>
<evidence type="ECO:0000256" key="1">
    <source>
        <dbReference type="SAM" id="Phobius"/>
    </source>
</evidence>